<keyword evidence="2" id="KW-0472">Membrane</keyword>
<evidence type="ECO:0000256" key="1">
    <source>
        <dbReference type="PROSITE-ProRule" id="PRU00339"/>
    </source>
</evidence>
<dbReference type="SMART" id="SM00028">
    <property type="entry name" value="TPR"/>
    <property type="match status" value="4"/>
</dbReference>
<keyword evidence="2" id="KW-0812">Transmembrane</keyword>
<dbReference type="AlphaFoldDB" id="A0AAE3Y8S1"/>
<protein>
    <submittedName>
        <fullName evidence="4">Tetratricopeptide (TPR) repeat protein</fullName>
    </submittedName>
</protein>
<sequence length="474" mass="56179">MIRSLLFMVLIILFSCNQRARQQDEKNFDTTLWKKNEQFRLSGDYDSLLSLNTRYYRKADQMGYEDGKALCYINIAELNITLVNYQKTRVLFDKAREILENSQNNLHKAKFYITYGHFNSTLTKPDKAFEDYNEALNNLSKSDDSSLKDKLLFDLYIELGSYFALKKDYGKGLKLFQKAQKLDDTGFAECIIGDYIYMYRNQDSAYKYIATAYHKTNISGKKDKIALYANTMMGEWYKAEEQYDEAEEMLLQALEIDKKTRRIHANYSKYIYNDLRMVYERKGDREKAYFYLNAYNDAMSKTNTAIYTTINQDMESFIDETKKDTKRHDENIRWVILLSGIGFSVLGIYAWRIIDLLKKKKETLKTETEKLKASVDDNQQDEILELGRRNDPEFFNRFKESYPHFIINLFTINPNLEVSELTFCAMLKLHFTSKEIATYTLIQHRTVQQKKYRIRKKLNIPTEMDIYQFFDNLG</sequence>
<dbReference type="GO" id="GO:0006355">
    <property type="term" value="P:regulation of DNA-templated transcription"/>
    <property type="evidence" value="ECO:0007669"/>
    <property type="project" value="InterPro"/>
</dbReference>
<evidence type="ECO:0000256" key="2">
    <source>
        <dbReference type="SAM" id="Phobius"/>
    </source>
</evidence>
<dbReference type="InterPro" id="IPR019734">
    <property type="entry name" value="TPR_rpt"/>
</dbReference>
<dbReference type="RefSeq" id="WP_309945130.1">
    <property type="nucleotide sequence ID" value="NZ_JAVDQY010000001.1"/>
</dbReference>
<feature type="chain" id="PRO_5042083874" evidence="3">
    <location>
        <begin position="21"/>
        <end position="474"/>
    </location>
</feature>
<dbReference type="Gene3D" id="1.25.40.10">
    <property type="entry name" value="Tetratricopeptide repeat domain"/>
    <property type="match status" value="2"/>
</dbReference>
<dbReference type="Proteomes" id="UP001184861">
    <property type="component" value="Unassembled WGS sequence"/>
</dbReference>
<evidence type="ECO:0000256" key="3">
    <source>
        <dbReference type="SAM" id="SignalP"/>
    </source>
</evidence>
<dbReference type="Pfam" id="PF13181">
    <property type="entry name" value="TPR_8"/>
    <property type="match status" value="1"/>
</dbReference>
<feature type="repeat" description="TPR" evidence="1">
    <location>
        <begin position="227"/>
        <end position="260"/>
    </location>
</feature>
<dbReference type="SUPFAM" id="SSF46894">
    <property type="entry name" value="C-terminal effector domain of the bipartite response regulators"/>
    <property type="match status" value="1"/>
</dbReference>
<dbReference type="InterPro" id="IPR016032">
    <property type="entry name" value="Sig_transdc_resp-reg_C-effctor"/>
</dbReference>
<feature type="transmembrane region" description="Helical" evidence="2">
    <location>
        <begin position="332"/>
        <end position="351"/>
    </location>
</feature>
<name>A0AAE3Y8S1_9FLAO</name>
<organism evidence="4 5">
    <name type="scientific">Chryseobacterium rhizosphaerae</name>
    <dbReference type="NCBI Taxonomy" id="395937"/>
    <lineage>
        <taxon>Bacteria</taxon>
        <taxon>Pseudomonadati</taxon>
        <taxon>Bacteroidota</taxon>
        <taxon>Flavobacteriia</taxon>
        <taxon>Flavobacteriales</taxon>
        <taxon>Weeksellaceae</taxon>
        <taxon>Chryseobacterium group</taxon>
        <taxon>Chryseobacterium</taxon>
    </lineage>
</organism>
<evidence type="ECO:0000313" key="4">
    <source>
        <dbReference type="EMBL" id="MDR6525668.1"/>
    </source>
</evidence>
<gene>
    <name evidence="4" type="ORF">J2787_001038</name>
</gene>
<dbReference type="InterPro" id="IPR011990">
    <property type="entry name" value="TPR-like_helical_dom_sf"/>
</dbReference>
<dbReference type="SUPFAM" id="SSF81901">
    <property type="entry name" value="HCP-like"/>
    <property type="match status" value="1"/>
</dbReference>
<dbReference type="PROSITE" id="PS51257">
    <property type="entry name" value="PROKAR_LIPOPROTEIN"/>
    <property type="match status" value="1"/>
</dbReference>
<keyword evidence="1" id="KW-0802">TPR repeat</keyword>
<proteinExistence type="predicted"/>
<keyword evidence="3" id="KW-0732">Signal</keyword>
<comment type="caution">
    <text evidence="4">The sequence shown here is derived from an EMBL/GenBank/DDBJ whole genome shotgun (WGS) entry which is preliminary data.</text>
</comment>
<feature type="repeat" description="TPR" evidence="1">
    <location>
        <begin position="153"/>
        <end position="186"/>
    </location>
</feature>
<feature type="signal peptide" evidence="3">
    <location>
        <begin position="1"/>
        <end position="20"/>
    </location>
</feature>
<evidence type="ECO:0000313" key="5">
    <source>
        <dbReference type="Proteomes" id="UP001184861"/>
    </source>
</evidence>
<dbReference type="GO" id="GO:0003677">
    <property type="term" value="F:DNA binding"/>
    <property type="evidence" value="ECO:0007669"/>
    <property type="project" value="InterPro"/>
</dbReference>
<reference evidence="4" key="1">
    <citation type="submission" date="2023-07" db="EMBL/GenBank/DDBJ databases">
        <title>Sorghum-associated microbial communities from plants grown in Nebraska, USA.</title>
        <authorList>
            <person name="Schachtman D."/>
        </authorList>
    </citation>
    <scope>NUCLEOTIDE SEQUENCE</scope>
    <source>
        <strain evidence="4">DS2360</strain>
    </source>
</reference>
<keyword evidence="2" id="KW-1133">Transmembrane helix</keyword>
<dbReference type="EMBL" id="JAVDQY010000001">
    <property type="protein sequence ID" value="MDR6525668.1"/>
    <property type="molecule type" value="Genomic_DNA"/>
</dbReference>
<accession>A0AAE3Y8S1</accession>
<dbReference type="PROSITE" id="PS50005">
    <property type="entry name" value="TPR"/>
    <property type="match status" value="2"/>
</dbReference>